<protein>
    <submittedName>
        <fullName evidence="2">Uncharacterized protein</fullName>
    </submittedName>
</protein>
<organism evidence="2 3">
    <name type="scientific">Mizuhopecten yessoensis</name>
    <name type="common">Japanese scallop</name>
    <name type="synonym">Patinopecten yessoensis</name>
    <dbReference type="NCBI Taxonomy" id="6573"/>
    <lineage>
        <taxon>Eukaryota</taxon>
        <taxon>Metazoa</taxon>
        <taxon>Spiralia</taxon>
        <taxon>Lophotrochozoa</taxon>
        <taxon>Mollusca</taxon>
        <taxon>Bivalvia</taxon>
        <taxon>Autobranchia</taxon>
        <taxon>Pteriomorphia</taxon>
        <taxon>Pectinida</taxon>
        <taxon>Pectinoidea</taxon>
        <taxon>Pectinidae</taxon>
        <taxon>Mizuhopecten</taxon>
    </lineage>
</organism>
<keyword evidence="3" id="KW-1185">Reference proteome</keyword>
<evidence type="ECO:0000313" key="2">
    <source>
        <dbReference type="EMBL" id="OWF55721.1"/>
    </source>
</evidence>
<sequence length="122" mass="13926">MANISEVSTRWGPWSGQTFELLGFVNSHTHFNNDKGEVSYDVFGFKGHTGTSCFCRSVSRPLYRRGRDIVDWVKMTKVTCVTGNVMDYDIGKTEVKKINGKEEDEIENDEEVEDEDIHDPES</sequence>
<dbReference type="EMBL" id="NEDP02000506">
    <property type="protein sequence ID" value="OWF55721.1"/>
    <property type="molecule type" value="Genomic_DNA"/>
</dbReference>
<evidence type="ECO:0000313" key="3">
    <source>
        <dbReference type="Proteomes" id="UP000242188"/>
    </source>
</evidence>
<dbReference type="AlphaFoldDB" id="A0A210R4C1"/>
<comment type="caution">
    <text evidence="2">The sequence shown here is derived from an EMBL/GenBank/DDBJ whole genome shotgun (WGS) entry which is preliminary data.</text>
</comment>
<feature type="compositionally biased region" description="Acidic residues" evidence="1">
    <location>
        <begin position="102"/>
        <end position="122"/>
    </location>
</feature>
<evidence type="ECO:0000256" key="1">
    <source>
        <dbReference type="SAM" id="MobiDB-lite"/>
    </source>
</evidence>
<name>A0A210R4C1_MIZYE</name>
<reference evidence="2 3" key="1">
    <citation type="journal article" date="2017" name="Nat. Ecol. Evol.">
        <title>Scallop genome provides insights into evolution of bilaterian karyotype and development.</title>
        <authorList>
            <person name="Wang S."/>
            <person name="Zhang J."/>
            <person name="Jiao W."/>
            <person name="Li J."/>
            <person name="Xun X."/>
            <person name="Sun Y."/>
            <person name="Guo X."/>
            <person name="Huan P."/>
            <person name="Dong B."/>
            <person name="Zhang L."/>
            <person name="Hu X."/>
            <person name="Sun X."/>
            <person name="Wang J."/>
            <person name="Zhao C."/>
            <person name="Wang Y."/>
            <person name="Wang D."/>
            <person name="Huang X."/>
            <person name="Wang R."/>
            <person name="Lv J."/>
            <person name="Li Y."/>
            <person name="Zhang Z."/>
            <person name="Liu B."/>
            <person name="Lu W."/>
            <person name="Hui Y."/>
            <person name="Liang J."/>
            <person name="Zhou Z."/>
            <person name="Hou R."/>
            <person name="Li X."/>
            <person name="Liu Y."/>
            <person name="Li H."/>
            <person name="Ning X."/>
            <person name="Lin Y."/>
            <person name="Zhao L."/>
            <person name="Xing Q."/>
            <person name="Dou J."/>
            <person name="Li Y."/>
            <person name="Mao J."/>
            <person name="Guo H."/>
            <person name="Dou H."/>
            <person name="Li T."/>
            <person name="Mu C."/>
            <person name="Jiang W."/>
            <person name="Fu Q."/>
            <person name="Fu X."/>
            <person name="Miao Y."/>
            <person name="Liu J."/>
            <person name="Yu Q."/>
            <person name="Li R."/>
            <person name="Liao H."/>
            <person name="Li X."/>
            <person name="Kong Y."/>
            <person name="Jiang Z."/>
            <person name="Chourrout D."/>
            <person name="Li R."/>
            <person name="Bao Z."/>
        </authorList>
    </citation>
    <scope>NUCLEOTIDE SEQUENCE [LARGE SCALE GENOMIC DNA]</scope>
    <source>
        <strain evidence="2 3">PY_sf001</strain>
    </source>
</reference>
<accession>A0A210R4C1</accession>
<proteinExistence type="predicted"/>
<feature type="region of interest" description="Disordered" evidence="1">
    <location>
        <begin position="97"/>
        <end position="122"/>
    </location>
</feature>
<gene>
    <name evidence="2" type="ORF">KP79_PYT11170</name>
</gene>
<dbReference type="Proteomes" id="UP000242188">
    <property type="component" value="Unassembled WGS sequence"/>
</dbReference>